<name>A0A9W4EU18_BACTO</name>
<dbReference type="Proteomes" id="UP000055316">
    <property type="component" value="Chromosome"/>
</dbReference>
<organism evidence="1 2">
    <name type="scientific">Bacillus thuringiensis subsp. tolworthi</name>
    <dbReference type="NCBI Taxonomy" id="1442"/>
    <lineage>
        <taxon>Bacteria</taxon>
        <taxon>Bacillati</taxon>
        <taxon>Bacillota</taxon>
        <taxon>Bacilli</taxon>
        <taxon>Bacillales</taxon>
        <taxon>Bacillaceae</taxon>
        <taxon>Bacillus</taxon>
        <taxon>Bacillus cereus group</taxon>
    </lineage>
</organism>
<proteinExistence type="predicted"/>
<dbReference type="EMBL" id="AP014864">
    <property type="protein sequence ID" value="BAR83891.1"/>
    <property type="molecule type" value="Genomic_DNA"/>
</dbReference>
<reference evidence="1 2" key="1">
    <citation type="submission" date="2015-05" db="EMBL/GenBank/DDBJ databases">
        <title>Whole genome sequence of Bacillus thuringiensis serovar tolworthi Pasteur Institute Standard strain.</title>
        <authorList>
            <person name="Kanda K."/>
            <person name="Nakashima K."/>
            <person name="Nagano Y."/>
        </authorList>
    </citation>
    <scope>NUCLEOTIDE SEQUENCE [LARGE SCALE GENOMIC DNA]</scope>
    <source>
        <strain evidence="1 2">Pasteur Institute Standard strain</strain>
    </source>
</reference>
<protein>
    <submittedName>
        <fullName evidence="1">Uncharacterized protein</fullName>
    </submittedName>
</protein>
<evidence type="ECO:0000313" key="1">
    <source>
        <dbReference type="EMBL" id="BAR83891.1"/>
    </source>
</evidence>
<dbReference type="AlphaFoldDB" id="A0A9W4EU18"/>
<accession>A0A9W4EU18</accession>
<evidence type="ECO:0000313" key="2">
    <source>
        <dbReference type="Proteomes" id="UP000055316"/>
    </source>
</evidence>
<sequence>MIVNHFEAFSKHVGNTHLIKSSFVVYILFYAKLIPSKNCMFNMYSFLMV</sequence>
<gene>
    <name evidence="1" type="ORF">KNN_03045</name>
</gene>